<evidence type="ECO:0000256" key="1">
    <source>
        <dbReference type="ARBA" id="ARBA00001024"/>
    </source>
</evidence>
<dbReference type="GeneID" id="95974550"/>
<evidence type="ECO:0000256" key="19">
    <source>
        <dbReference type="SAM" id="SignalP"/>
    </source>
</evidence>
<proteinExistence type="inferred from homology"/>
<evidence type="ECO:0000256" key="4">
    <source>
        <dbReference type="ARBA" id="ARBA00010701"/>
    </source>
</evidence>
<evidence type="ECO:0000256" key="8">
    <source>
        <dbReference type="ARBA" id="ARBA00022753"/>
    </source>
</evidence>
<dbReference type="InterPro" id="IPR050805">
    <property type="entry name" value="ATG15_Lipase"/>
</dbReference>
<comment type="catalytic activity">
    <reaction evidence="1">
        <text>a triacylglycerol + H2O = a diacylglycerol + a fatty acid + H(+)</text>
        <dbReference type="Rhea" id="RHEA:12044"/>
        <dbReference type="ChEBI" id="CHEBI:15377"/>
        <dbReference type="ChEBI" id="CHEBI:15378"/>
        <dbReference type="ChEBI" id="CHEBI:17855"/>
        <dbReference type="ChEBI" id="CHEBI:18035"/>
        <dbReference type="ChEBI" id="CHEBI:28868"/>
        <dbReference type="EC" id="3.1.1.3"/>
    </reaction>
</comment>
<dbReference type="RefSeq" id="XP_069203417.1">
    <property type="nucleotide sequence ID" value="XM_069347571.1"/>
</dbReference>
<sequence>MRAGIFVFLSCICTISTATTAHAQQHDSLQRQQQPLSLQTVDKTTDSVSQSERVFTLRSIHHRGTHEFPSLHVMMEVPQSAGPGSDMNLSREEGPVRRTESSSRPFAIKQRLISVTASKDVDEGVVDSTVDDVVMKAPDVTDKQTVINFAKMAADAYIWMPGTGEWKDVNETNLNASLPFGWDSDGIRGHVFADEDNTTVVIGIKGTSFSRYLDLNFGNPHENKQDMKTTPPNTVPRDLLNDNLLASCCCGQGGQYFWHQVCSCASPSAGLPYTCNSSCLATELSERDRYYGAAIDMYHSISLAFPNATDIWLTGHSLGGVVASLLGHTFGLPTLTFEAFPDALAASRLGLFVPPNQGNFSSSPGTRRTRGSSASPPTYHFGNTADPVFMGSCNAWNSACTLGGYAMQSQCHTGRRCVYDTVSDLGWRVSIENHRILNVIDYVLEQYQKVPECVVDEECVDCYEWNFVL</sequence>
<keyword evidence="14" id="KW-0443">Lipid metabolism</keyword>
<feature type="region of interest" description="Disordered" evidence="18">
    <location>
        <begin position="357"/>
        <end position="377"/>
    </location>
</feature>
<dbReference type="EC" id="3.1.1.3" evidence="6"/>
<dbReference type="Proteomes" id="UP001562354">
    <property type="component" value="Unassembled WGS sequence"/>
</dbReference>
<keyword evidence="19" id="KW-0732">Signal</keyword>
<keyword evidence="16" id="KW-0325">Glycoprotein</keyword>
<dbReference type="EMBL" id="JBFMKM010000003">
    <property type="protein sequence ID" value="KAL1310568.1"/>
    <property type="molecule type" value="Genomic_DNA"/>
</dbReference>
<dbReference type="InterPro" id="IPR029058">
    <property type="entry name" value="AB_hydrolase_fold"/>
</dbReference>
<keyword evidence="12" id="KW-1133">Transmembrane helix</keyword>
<evidence type="ECO:0000256" key="15">
    <source>
        <dbReference type="ARBA" id="ARBA00023136"/>
    </source>
</evidence>
<feature type="chain" id="PRO_5045359370" description="triacylglycerol lipase" evidence="19">
    <location>
        <begin position="24"/>
        <end position="469"/>
    </location>
</feature>
<keyword evidence="9" id="KW-0378">Hydrolase</keyword>
<gene>
    <name evidence="20" type="ORF">AAFC00_000847</name>
</gene>
<keyword evidence="8" id="KW-0967">Endosome</keyword>
<organism evidence="20 21">
    <name type="scientific">Neodothiora populina</name>
    <dbReference type="NCBI Taxonomy" id="2781224"/>
    <lineage>
        <taxon>Eukaryota</taxon>
        <taxon>Fungi</taxon>
        <taxon>Dikarya</taxon>
        <taxon>Ascomycota</taxon>
        <taxon>Pezizomycotina</taxon>
        <taxon>Dothideomycetes</taxon>
        <taxon>Dothideomycetidae</taxon>
        <taxon>Dothideales</taxon>
        <taxon>Dothioraceae</taxon>
        <taxon>Neodothiora</taxon>
    </lineage>
</organism>
<protein>
    <recommendedName>
        <fullName evidence="6">triacylglycerol lipase</fullName>
        <ecNumber evidence="6">3.1.1.3</ecNumber>
    </recommendedName>
    <alternativeName>
        <fullName evidence="17">Autophagy-related protein 15</fullName>
    </alternativeName>
</protein>
<evidence type="ECO:0000256" key="9">
    <source>
        <dbReference type="ARBA" id="ARBA00022801"/>
    </source>
</evidence>
<evidence type="ECO:0000256" key="6">
    <source>
        <dbReference type="ARBA" id="ARBA00013279"/>
    </source>
</evidence>
<comment type="similarity">
    <text evidence="4">Belongs to the AB hydrolase superfamily. Lipase family.</text>
</comment>
<evidence type="ECO:0000256" key="5">
    <source>
        <dbReference type="ARBA" id="ARBA00011137"/>
    </source>
</evidence>
<evidence type="ECO:0000256" key="13">
    <source>
        <dbReference type="ARBA" id="ARBA00023006"/>
    </source>
</evidence>
<evidence type="ECO:0000256" key="3">
    <source>
        <dbReference type="ARBA" id="ARBA00004343"/>
    </source>
</evidence>
<keyword evidence="21" id="KW-1185">Reference proteome</keyword>
<evidence type="ECO:0000256" key="17">
    <source>
        <dbReference type="ARBA" id="ARBA00029828"/>
    </source>
</evidence>
<dbReference type="Gene3D" id="3.40.50.1820">
    <property type="entry name" value="alpha/beta hydrolase"/>
    <property type="match status" value="1"/>
</dbReference>
<feature type="compositionally biased region" description="Basic and acidic residues" evidence="18">
    <location>
        <begin position="89"/>
        <end position="101"/>
    </location>
</feature>
<feature type="compositionally biased region" description="Low complexity" evidence="18">
    <location>
        <begin position="361"/>
        <end position="377"/>
    </location>
</feature>
<evidence type="ECO:0000256" key="12">
    <source>
        <dbReference type="ARBA" id="ARBA00022989"/>
    </source>
</evidence>
<evidence type="ECO:0000256" key="16">
    <source>
        <dbReference type="ARBA" id="ARBA00023180"/>
    </source>
</evidence>
<evidence type="ECO:0000256" key="18">
    <source>
        <dbReference type="SAM" id="MobiDB-lite"/>
    </source>
</evidence>
<dbReference type="PANTHER" id="PTHR47175">
    <property type="entry name" value="LIPASE ATG15-RELATED"/>
    <property type="match status" value="1"/>
</dbReference>
<comment type="subunit">
    <text evidence="5">Binds to both phosphatidylinositol (PI) and phosphatidylinositol 3,5-bisphosphate (PIP2).</text>
</comment>
<name>A0ABR3PM79_9PEZI</name>
<dbReference type="PANTHER" id="PTHR47175:SF2">
    <property type="entry name" value="LIPASE ATG15-RELATED"/>
    <property type="match status" value="1"/>
</dbReference>
<comment type="subcellular location">
    <subcellularLocation>
        <location evidence="3">Endosome</location>
        <location evidence="3">Multivesicular body membrane</location>
        <topology evidence="3">Single-pass type II membrane protein</topology>
    </subcellularLocation>
    <subcellularLocation>
        <location evidence="2">Prevacuolar compartment membrane</location>
        <topology evidence="2">Single-pass type II membrane protein</topology>
    </subcellularLocation>
</comment>
<evidence type="ECO:0000256" key="10">
    <source>
        <dbReference type="ARBA" id="ARBA00022963"/>
    </source>
</evidence>
<comment type="caution">
    <text evidence="20">The sequence shown here is derived from an EMBL/GenBank/DDBJ whole genome shotgun (WGS) entry which is preliminary data.</text>
</comment>
<keyword evidence="13" id="KW-0072">Autophagy</keyword>
<feature type="region of interest" description="Disordered" evidence="18">
    <location>
        <begin position="79"/>
        <end position="103"/>
    </location>
</feature>
<keyword evidence="10" id="KW-0442">Lipid degradation</keyword>
<feature type="signal peptide" evidence="19">
    <location>
        <begin position="1"/>
        <end position="23"/>
    </location>
</feature>
<evidence type="ECO:0000313" key="20">
    <source>
        <dbReference type="EMBL" id="KAL1310568.1"/>
    </source>
</evidence>
<keyword evidence="15" id="KW-0472">Membrane</keyword>
<evidence type="ECO:0000256" key="7">
    <source>
        <dbReference type="ARBA" id="ARBA00022692"/>
    </source>
</evidence>
<keyword evidence="11" id="KW-0735">Signal-anchor</keyword>
<evidence type="ECO:0000256" key="2">
    <source>
        <dbReference type="ARBA" id="ARBA00004270"/>
    </source>
</evidence>
<keyword evidence="7" id="KW-0812">Transmembrane</keyword>
<reference evidence="20 21" key="1">
    <citation type="submission" date="2024-07" db="EMBL/GenBank/DDBJ databases">
        <title>Draft sequence of the Neodothiora populina.</title>
        <authorList>
            <person name="Drown D.D."/>
            <person name="Schuette U.S."/>
            <person name="Buechlein A.B."/>
            <person name="Rusch D.R."/>
            <person name="Winton L.W."/>
            <person name="Adams G.A."/>
        </authorList>
    </citation>
    <scope>NUCLEOTIDE SEQUENCE [LARGE SCALE GENOMIC DNA]</scope>
    <source>
        <strain evidence="20 21">CPC 39397</strain>
    </source>
</reference>
<dbReference type="SUPFAM" id="SSF53474">
    <property type="entry name" value="alpha/beta-Hydrolases"/>
    <property type="match status" value="1"/>
</dbReference>
<evidence type="ECO:0000256" key="11">
    <source>
        <dbReference type="ARBA" id="ARBA00022968"/>
    </source>
</evidence>
<evidence type="ECO:0000313" key="21">
    <source>
        <dbReference type="Proteomes" id="UP001562354"/>
    </source>
</evidence>
<evidence type="ECO:0000256" key="14">
    <source>
        <dbReference type="ARBA" id="ARBA00023098"/>
    </source>
</evidence>
<accession>A0ABR3PM79</accession>